<protein>
    <submittedName>
        <fullName evidence="1">Peptidoglycan-binding protein</fullName>
    </submittedName>
</protein>
<proteinExistence type="predicted"/>
<name>A0AC61N7Q7_9FIRM</name>
<dbReference type="EMBL" id="CP068393">
    <property type="protein sequence ID" value="QUC67564.1"/>
    <property type="molecule type" value="Genomic_DNA"/>
</dbReference>
<evidence type="ECO:0000313" key="1">
    <source>
        <dbReference type="EMBL" id="QUC67564.1"/>
    </source>
</evidence>
<accession>A0AC61N7Q7</accession>
<keyword evidence="2" id="KW-1185">Reference proteome</keyword>
<organism evidence="1 2">
    <name type="scientific">Aristaeella hokkaidonensis</name>
    <dbReference type="NCBI Taxonomy" id="3046382"/>
    <lineage>
        <taxon>Bacteria</taxon>
        <taxon>Bacillati</taxon>
        <taxon>Bacillota</taxon>
        <taxon>Clostridia</taxon>
        <taxon>Eubacteriales</taxon>
        <taxon>Aristaeellaceae</taxon>
        <taxon>Aristaeella</taxon>
    </lineage>
</organism>
<reference evidence="1" key="1">
    <citation type="submission" date="2021-01" db="EMBL/GenBank/DDBJ databases">
        <title>Complete genome sequence of Clostridiales bacterium R-7.</title>
        <authorList>
            <person name="Mahoney-Kurpe S.C."/>
            <person name="Palevich N."/>
            <person name="Koike S."/>
            <person name="Moon C.D."/>
            <person name="Attwood G.T."/>
        </authorList>
    </citation>
    <scope>NUCLEOTIDE SEQUENCE</scope>
    <source>
        <strain evidence="1">R-7</strain>
    </source>
</reference>
<dbReference type="Proteomes" id="UP000682782">
    <property type="component" value="Chromosome"/>
</dbReference>
<gene>
    <name evidence="1" type="ORF">JYE49_02355</name>
</gene>
<evidence type="ECO:0000313" key="2">
    <source>
        <dbReference type="Proteomes" id="UP000682782"/>
    </source>
</evidence>
<sequence length="220" mass="23086">MMKKQLLSLFLIFVLLLSVCTVSYAVKPATLSLNSTGDNVKSLQKSLISLGYLKGKADGVFGSKTEEAVKKFQKANDLTVDGLAGADTQGAINAVLKKKNNASTSKQVTPKTTEKLPAVLKSILPEIATGGRDPVFGGDYSTLCNGSVGNRVKTVQTILIAMGYLGGSADGIYGTNTENAVRKYQEASGMSSTDGIAGPLTLANLYLYATSPESGLSQYK</sequence>